<evidence type="ECO:0000259" key="4">
    <source>
        <dbReference type="PROSITE" id="PS00662"/>
    </source>
</evidence>
<comment type="similarity">
    <text evidence="1">Belongs to the GSP E family.</text>
</comment>
<name>A0A9D1QYN4_9BACT</name>
<dbReference type="Pfam" id="PF00437">
    <property type="entry name" value="T2SSE"/>
    <property type="match status" value="1"/>
</dbReference>
<dbReference type="Proteomes" id="UP000824264">
    <property type="component" value="Unassembled WGS sequence"/>
</dbReference>
<dbReference type="FunFam" id="3.30.450.90:FF:000001">
    <property type="entry name" value="Type II secretion system ATPase GspE"/>
    <property type="match status" value="1"/>
</dbReference>
<dbReference type="PANTHER" id="PTHR30258:SF1">
    <property type="entry name" value="PROTEIN TRANSPORT PROTEIN HOFB HOMOLOG"/>
    <property type="match status" value="1"/>
</dbReference>
<dbReference type="Gene3D" id="3.30.450.90">
    <property type="match status" value="1"/>
</dbReference>
<sequence>MHKRMRLGELLLASGLLTAAQLETALQGQRTSGMKLGEYLIKQGICRESDVVDAVCRQTGIERYSPTRFPLNMALAERLPADVAQRVSAVPLLVRGDVLVVAMIDPLDIDALDRIEIVTDREVEPVMCLRQEFSQLYTALYGHFNTMGGVLESFAAMPDKPAAEDELLIASDTPKDELGQPDEAPVVRLVNSILTQAVRESASDIHISPERDAIQIRFRIDGKLRKTPSPPKSVGASIVSRIKILANMDISITRVPQDGRFTMMVDRREINVRVSTLPTIYGENVVMRLLDMSTNHVYTLDKLGMNARDSDAIVQSIQKPYGMILSTGPTGSGKSTSLYSILQLLNKPDVNAITLEDPVEYRIDGIRQVQLNVRAGMTFASGLRSILRQDPDVIMVGEIRDSETAQIAVQAALTGHLVLSTLHTNDAPGAVSRLMEMHIEPYLVASVLLCSFAQRLVRKVCPHCAQPYDPPRALLELFGIGENDQATFRRGKGCYHCGNTGYLGRVGIFEVMPVNTDVQEAIVRSAHAQEIGAIARHTGSMRTLAQDAADKVRAGITTVEEALRAAMV</sequence>
<dbReference type="GO" id="GO:0005524">
    <property type="term" value="F:ATP binding"/>
    <property type="evidence" value="ECO:0007669"/>
    <property type="project" value="UniProtKB-KW"/>
</dbReference>
<dbReference type="CDD" id="cd01129">
    <property type="entry name" value="PulE-GspE-like"/>
    <property type="match status" value="1"/>
</dbReference>
<dbReference type="AlphaFoldDB" id="A0A9D1QYN4"/>
<keyword evidence="2" id="KW-0547">Nucleotide-binding</keyword>
<evidence type="ECO:0000256" key="1">
    <source>
        <dbReference type="ARBA" id="ARBA00006611"/>
    </source>
</evidence>
<evidence type="ECO:0000313" key="6">
    <source>
        <dbReference type="Proteomes" id="UP000824264"/>
    </source>
</evidence>
<dbReference type="Gene3D" id="3.40.50.300">
    <property type="entry name" value="P-loop containing nucleotide triphosphate hydrolases"/>
    <property type="match status" value="1"/>
</dbReference>
<dbReference type="Pfam" id="PF05157">
    <property type="entry name" value="MshEN"/>
    <property type="match status" value="1"/>
</dbReference>
<dbReference type="InterPro" id="IPR027417">
    <property type="entry name" value="P-loop_NTPase"/>
</dbReference>
<dbReference type="InterPro" id="IPR001482">
    <property type="entry name" value="T2SS/T4SS_dom"/>
</dbReference>
<protein>
    <submittedName>
        <fullName evidence="5">Flp pilus assembly complex ATPase component TadA</fullName>
    </submittedName>
</protein>
<feature type="domain" description="Bacterial type II secretion system protein E" evidence="4">
    <location>
        <begin position="387"/>
        <end position="401"/>
    </location>
</feature>
<reference evidence="5" key="2">
    <citation type="submission" date="2021-04" db="EMBL/GenBank/DDBJ databases">
        <authorList>
            <person name="Gilroy R."/>
        </authorList>
    </citation>
    <scope>NUCLEOTIDE SEQUENCE</scope>
    <source>
        <strain evidence="5">ChiSxjej5B17-1746</strain>
    </source>
</reference>
<dbReference type="PANTHER" id="PTHR30258">
    <property type="entry name" value="TYPE II SECRETION SYSTEM PROTEIN GSPE-RELATED"/>
    <property type="match status" value="1"/>
</dbReference>
<accession>A0A9D1QYN4</accession>
<dbReference type="FunFam" id="3.40.50.300:FF:000398">
    <property type="entry name" value="Type IV pilus assembly ATPase PilB"/>
    <property type="match status" value="1"/>
</dbReference>
<dbReference type="Gene3D" id="3.30.300.160">
    <property type="entry name" value="Type II secretion system, protein E, N-terminal domain"/>
    <property type="match status" value="1"/>
</dbReference>
<reference evidence="5" key="1">
    <citation type="journal article" date="2021" name="PeerJ">
        <title>Extensive microbial diversity within the chicken gut microbiome revealed by metagenomics and culture.</title>
        <authorList>
            <person name="Gilroy R."/>
            <person name="Ravi A."/>
            <person name="Getino M."/>
            <person name="Pursley I."/>
            <person name="Horton D.L."/>
            <person name="Alikhan N.F."/>
            <person name="Baker D."/>
            <person name="Gharbi K."/>
            <person name="Hall N."/>
            <person name="Watson M."/>
            <person name="Adriaenssens E.M."/>
            <person name="Foster-Nyarko E."/>
            <person name="Jarju S."/>
            <person name="Secka A."/>
            <person name="Antonio M."/>
            <person name="Oren A."/>
            <person name="Chaudhuri R.R."/>
            <person name="La Ragione R."/>
            <person name="Hildebrand F."/>
            <person name="Pallen M.J."/>
        </authorList>
    </citation>
    <scope>NUCLEOTIDE SEQUENCE</scope>
    <source>
        <strain evidence="5">ChiSxjej5B17-1746</strain>
    </source>
</reference>
<evidence type="ECO:0000256" key="3">
    <source>
        <dbReference type="ARBA" id="ARBA00022840"/>
    </source>
</evidence>
<dbReference type="InterPro" id="IPR037257">
    <property type="entry name" value="T2SS_E_N_sf"/>
</dbReference>
<gene>
    <name evidence="5" type="primary">tadA</name>
    <name evidence="5" type="ORF">H9874_01075</name>
</gene>
<keyword evidence="3" id="KW-0067">ATP-binding</keyword>
<dbReference type="GO" id="GO:0005886">
    <property type="term" value="C:plasma membrane"/>
    <property type="evidence" value="ECO:0007669"/>
    <property type="project" value="TreeGrafter"/>
</dbReference>
<evidence type="ECO:0000313" key="5">
    <source>
        <dbReference type="EMBL" id="HIW77725.1"/>
    </source>
</evidence>
<dbReference type="InterPro" id="IPR007831">
    <property type="entry name" value="T2SS_GspE_N"/>
</dbReference>
<dbReference type="GO" id="GO:0016887">
    <property type="term" value="F:ATP hydrolysis activity"/>
    <property type="evidence" value="ECO:0007669"/>
    <property type="project" value="TreeGrafter"/>
</dbReference>
<comment type="caution">
    <text evidence="5">The sequence shown here is derived from an EMBL/GenBank/DDBJ whole genome shotgun (WGS) entry which is preliminary data.</text>
</comment>
<evidence type="ECO:0000256" key="2">
    <source>
        <dbReference type="ARBA" id="ARBA00022741"/>
    </source>
</evidence>
<dbReference type="EMBL" id="DXGI01000036">
    <property type="protein sequence ID" value="HIW77725.1"/>
    <property type="molecule type" value="Genomic_DNA"/>
</dbReference>
<dbReference type="PROSITE" id="PS00662">
    <property type="entry name" value="T2SP_E"/>
    <property type="match status" value="1"/>
</dbReference>
<dbReference type="SUPFAM" id="SSF160246">
    <property type="entry name" value="EspE N-terminal domain-like"/>
    <property type="match status" value="1"/>
</dbReference>
<proteinExistence type="inferred from homology"/>
<dbReference type="SUPFAM" id="SSF52540">
    <property type="entry name" value="P-loop containing nucleoside triphosphate hydrolases"/>
    <property type="match status" value="1"/>
</dbReference>
<organism evidence="5 6">
    <name type="scientific">Candidatus Bilophila faecipullorum</name>
    <dbReference type="NCBI Taxonomy" id="2838482"/>
    <lineage>
        <taxon>Bacteria</taxon>
        <taxon>Pseudomonadati</taxon>
        <taxon>Thermodesulfobacteriota</taxon>
        <taxon>Desulfovibrionia</taxon>
        <taxon>Desulfovibrionales</taxon>
        <taxon>Desulfovibrionaceae</taxon>
        <taxon>Bilophila</taxon>
    </lineage>
</organism>